<sequence>GSVVKGASASKRAASTTKKPHSAASSKSGGSVVVNLTSDAPQYLKPGKKVLNGVYTLRRPPANKKSKYWTVFLLYDVNAHPEMKYKAKRRVIGCAKNVDVSNGSNKNVPGADGVMKKCRALVEYFNKSTQATSELIKVQRHQLKHYKNMNAVGVVRDVPQKTIDTQETLEPVKELSKELLKDFDERYTPEDGRKVRYTGQADIGFRNRYAGVHPYYFLAALLDPHMKAKLPQLMTNEQLDLLKKDLITFMMEVKKEQ</sequence>
<reference evidence="2 3" key="1">
    <citation type="submission" date="2024-10" db="EMBL/GenBank/DDBJ databases">
        <title>Updated reference genomes for cyclostephanoid diatoms.</title>
        <authorList>
            <person name="Roberts W.R."/>
            <person name="Alverson A.J."/>
        </authorList>
    </citation>
    <scope>NUCLEOTIDE SEQUENCE [LARGE SCALE GENOMIC DNA]</scope>
    <source>
        <strain evidence="2 3">AJA010-31</strain>
    </source>
</reference>
<evidence type="ECO:0000256" key="1">
    <source>
        <dbReference type="SAM" id="MobiDB-lite"/>
    </source>
</evidence>
<organism evidence="2 3">
    <name type="scientific">Cyclotella atomus</name>
    <dbReference type="NCBI Taxonomy" id="382360"/>
    <lineage>
        <taxon>Eukaryota</taxon>
        <taxon>Sar</taxon>
        <taxon>Stramenopiles</taxon>
        <taxon>Ochrophyta</taxon>
        <taxon>Bacillariophyta</taxon>
        <taxon>Coscinodiscophyceae</taxon>
        <taxon>Thalassiosirophycidae</taxon>
        <taxon>Stephanodiscales</taxon>
        <taxon>Stephanodiscaceae</taxon>
        <taxon>Cyclotella</taxon>
    </lineage>
</organism>
<feature type="region of interest" description="Disordered" evidence="1">
    <location>
        <begin position="1"/>
        <end position="31"/>
    </location>
</feature>
<protein>
    <submittedName>
        <fullName evidence="2">Uncharacterized protein</fullName>
    </submittedName>
</protein>
<comment type="caution">
    <text evidence="2">The sequence shown here is derived from an EMBL/GenBank/DDBJ whole genome shotgun (WGS) entry which is preliminary data.</text>
</comment>
<dbReference type="Proteomes" id="UP001530400">
    <property type="component" value="Unassembled WGS sequence"/>
</dbReference>
<feature type="non-terminal residue" evidence="2">
    <location>
        <position position="1"/>
    </location>
</feature>
<dbReference type="AlphaFoldDB" id="A0ABD3QP23"/>
<keyword evidence="3" id="KW-1185">Reference proteome</keyword>
<evidence type="ECO:0000313" key="3">
    <source>
        <dbReference type="Proteomes" id="UP001530400"/>
    </source>
</evidence>
<evidence type="ECO:0000313" key="2">
    <source>
        <dbReference type="EMBL" id="KAL3801847.1"/>
    </source>
</evidence>
<name>A0ABD3QP23_9STRA</name>
<accession>A0ABD3QP23</accession>
<gene>
    <name evidence="2" type="ORF">ACHAWO_012106</name>
</gene>
<proteinExistence type="predicted"/>
<dbReference type="EMBL" id="JALLPJ020000122">
    <property type="protein sequence ID" value="KAL3801847.1"/>
    <property type="molecule type" value="Genomic_DNA"/>
</dbReference>